<protein>
    <submittedName>
        <fullName evidence="2">WGS project CAEQ00000000 data, annotated contig 2203</fullName>
    </submittedName>
</protein>
<name>F9WCA2_TRYCI</name>
<sequence>MLVNYFFVYIFFFRAAGRIGRLDTKTMAGTRSFNVTALVGLLFYILYCIGLSAANYNICAGESNHNRDRYEDCVDAVCDMAEKLGAVPVAAGNLANEATSSALACTLAVKYIEETLTKVTYVADGGKPNGGVAGASATIKKMLTEAQYAANISIKESLRVEALLRKTKRDSKTAKRGLQGTLAYIVRMSCSYSGTPLADEVVEAQCNASEKVLLNCTDKQATAGFDILDRAQRRLFSLITDPNKVTNERVPPNTLWGELLSIVALEMGEIEKSTSIVRAYTKQILQVQNVVEQMASVIGVNVPVPAELRMISKGENIATETVYCVPVTVSILLLLLVASCR</sequence>
<dbReference type="EMBL" id="CAEQ01001689">
    <property type="protein sequence ID" value="CCD14895.1"/>
    <property type="molecule type" value="Genomic_DNA"/>
</dbReference>
<dbReference type="AlphaFoldDB" id="F9WCA2"/>
<proteinExistence type="predicted"/>
<comment type="caution">
    <text evidence="2">The sequence shown here is derived from an EMBL/GenBank/DDBJ whole genome shotgun (WGS) entry which is preliminary data.</text>
</comment>
<accession>F9WCA2</accession>
<dbReference type="VEuPathDB" id="TriTrypDB:TcIL3000_0_54650"/>
<evidence type="ECO:0000313" key="3">
    <source>
        <dbReference type="Proteomes" id="UP000000702"/>
    </source>
</evidence>
<reference evidence="2 3" key="2">
    <citation type="journal article" date="2012" name="Proc. Natl. Acad. Sci. U.S.A.">
        <title>Antigenic diversity is generated by distinct evolutionary mechanisms in African trypanosome species.</title>
        <authorList>
            <person name="Jackson A.P."/>
            <person name="Berry A."/>
            <person name="Aslett M."/>
            <person name="Allison H.C."/>
            <person name="Burton P."/>
            <person name="Vavrova-Anderson J."/>
            <person name="Brown R."/>
            <person name="Browne H."/>
            <person name="Corton N."/>
            <person name="Hauser H."/>
            <person name="Gamble J."/>
            <person name="Gilderthorp R."/>
            <person name="Marcello L."/>
            <person name="McQuillan J."/>
            <person name="Otto T.D."/>
            <person name="Quail M.A."/>
            <person name="Sanders M.J."/>
            <person name="van Tonder A."/>
            <person name="Ginger M.L."/>
            <person name="Field M.C."/>
            <person name="Barry J.D."/>
            <person name="Hertz-Fowler C."/>
            <person name="Berriman M."/>
        </authorList>
    </citation>
    <scope>NUCLEOTIDE SEQUENCE [LARGE SCALE GENOMIC DNA]</scope>
    <source>
        <strain evidence="2 3">IL3000</strain>
    </source>
</reference>
<evidence type="ECO:0000313" key="2">
    <source>
        <dbReference type="EMBL" id="CCD14895.1"/>
    </source>
</evidence>
<reference evidence="3" key="1">
    <citation type="submission" date="2011-07" db="EMBL/GenBank/DDBJ databases">
        <title>Divergent evolution of antigenic variation in African trypanosomes.</title>
        <authorList>
            <person name="Jackson A.P."/>
            <person name="Berry A."/>
            <person name="Allison H.C."/>
            <person name="Burton P."/>
            <person name="Anderson J."/>
            <person name="Aslett M."/>
            <person name="Brown R."/>
            <person name="Corton N."/>
            <person name="Harris D."/>
            <person name="Hauser H."/>
            <person name="Gamble J."/>
            <person name="Gilderthorp R."/>
            <person name="McQuillan J."/>
            <person name="Quail M.A."/>
            <person name="Sanders M."/>
            <person name="Van Tonder A."/>
            <person name="Ginger M.L."/>
            <person name="Donelson J.E."/>
            <person name="Field M.C."/>
            <person name="Barry J.D."/>
            <person name="Berriman M."/>
            <person name="Hertz-Fowler C."/>
        </authorList>
    </citation>
    <scope>NUCLEOTIDE SEQUENCE [LARGE SCALE GENOMIC DNA]</scope>
    <source>
        <strain evidence="3">IL3000</strain>
    </source>
</reference>
<keyword evidence="1" id="KW-1133">Transmembrane helix</keyword>
<evidence type="ECO:0000256" key="1">
    <source>
        <dbReference type="SAM" id="Phobius"/>
    </source>
</evidence>
<feature type="transmembrane region" description="Helical" evidence="1">
    <location>
        <begin position="6"/>
        <end position="23"/>
    </location>
</feature>
<organism evidence="2 3">
    <name type="scientific">Trypanosoma congolense (strain IL3000)</name>
    <dbReference type="NCBI Taxonomy" id="1068625"/>
    <lineage>
        <taxon>Eukaryota</taxon>
        <taxon>Discoba</taxon>
        <taxon>Euglenozoa</taxon>
        <taxon>Kinetoplastea</taxon>
        <taxon>Metakinetoplastina</taxon>
        <taxon>Trypanosomatida</taxon>
        <taxon>Trypanosomatidae</taxon>
        <taxon>Trypanosoma</taxon>
        <taxon>Nannomonas</taxon>
    </lineage>
</organism>
<gene>
    <name evidence="2" type="ORF">TCIL3000_0_54650</name>
</gene>
<feature type="transmembrane region" description="Helical" evidence="1">
    <location>
        <begin position="35"/>
        <end position="56"/>
    </location>
</feature>
<keyword evidence="3" id="KW-1185">Reference proteome</keyword>
<feature type="transmembrane region" description="Helical" evidence="1">
    <location>
        <begin position="317"/>
        <end position="338"/>
    </location>
</feature>
<keyword evidence="1" id="KW-0812">Transmembrane</keyword>
<dbReference type="Proteomes" id="UP000000702">
    <property type="component" value="Unassembled WGS sequence"/>
</dbReference>
<keyword evidence="1" id="KW-0472">Membrane</keyword>